<dbReference type="OrthoDB" id="19092at2759"/>
<evidence type="ECO:0000313" key="3">
    <source>
        <dbReference type="Proteomes" id="UP000054563"/>
    </source>
</evidence>
<evidence type="ECO:0000313" key="2">
    <source>
        <dbReference type="EMBL" id="KMU90441.1"/>
    </source>
</evidence>
<feature type="region of interest" description="Disordered" evidence="1">
    <location>
        <begin position="175"/>
        <end position="207"/>
    </location>
</feature>
<feature type="compositionally biased region" description="Acidic residues" evidence="1">
    <location>
        <begin position="191"/>
        <end position="204"/>
    </location>
</feature>
<organism evidence="2 3">
    <name type="scientific">Coccidioides immitis H538.4</name>
    <dbReference type="NCBI Taxonomy" id="396776"/>
    <lineage>
        <taxon>Eukaryota</taxon>
        <taxon>Fungi</taxon>
        <taxon>Dikarya</taxon>
        <taxon>Ascomycota</taxon>
        <taxon>Pezizomycotina</taxon>
        <taxon>Eurotiomycetes</taxon>
        <taxon>Eurotiomycetidae</taxon>
        <taxon>Onygenales</taxon>
        <taxon>Onygenaceae</taxon>
        <taxon>Coccidioides</taxon>
    </lineage>
</organism>
<dbReference type="VEuPathDB" id="FungiDB:CIHG_08251"/>
<dbReference type="Proteomes" id="UP000054563">
    <property type="component" value="Unassembled WGS sequence"/>
</dbReference>
<proteinExistence type="predicted"/>
<evidence type="ECO:0000256" key="1">
    <source>
        <dbReference type="SAM" id="MobiDB-lite"/>
    </source>
</evidence>
<name>A0A0J8S0U7_COCIT</name>
<gene>
    <name evidence="2" type="ORF">CIHG_08251</name>
</gene>
<feature type="region of interest" description="Disordered" evidence="1">
    <location>
        <begin position="42"/>
        <end position="73"/>
    </location>
</feature>
<dbReference type="AlphaFoldDB" id="A0A0J8S0U7"/>
<accession>A0A0J8S0U7</accession>
<dbReference type="EMBL" id="DS017021">
    <property type="protein sequence ID" value="KMU90441.1"/>
    <property type="molecule type" value="Genomic_DNA"/>
</dbReference>
<protein>
    <submittedName>
        <fullName evidence="2">Uncharacterized protein</fullName>
    </submittedName>
</protein>
<sequence length="252" mass="27793">MSTHSVGSMNRSRPASHAFPYFPSSLPYALVRDFAYPPTHPLHYGAPPKDSSVTTPVSESRRLSDPPSSWDAVRSTWPAPHWNPEAMYGQQQLPALAFGDGPPSPARGYMGPNSGQESDRGVFIGVNGDGSETYYVRGDDSAEDGPGGEYVTYPADGGSQSYLSAGSYAHGMQSNSHFTTSVQGQPHGGDFELESDDDISDDEWRDPSRYSRDYQFTIVSPDEEMHGKRLPLFDFTREHENELPLKRRPKLS</sequence>
<reference evidence="3" key="1">
    <citation type="journal article" date="2010" name="Genome Res.">
        <title>Population genomic sequencing of Coccidioides fungi reveals recent hybridization and transposon control.</title>
        <authorList>
            <person name="Neafsey D.E."/>
            <person name="Barker B.M."/>
            <person name="Sharpton T.J."/>
            <person name="Stajich J.E."/>
            <person name="Park D.J."/>
            <person name="Whiston E."/>
            <person name="Hung C.-Y."/>
            <person name="McMahan C."/>
            <person name="White J."/>
            <person name="Sykes S."/>
            <person name="Heiman D."/>
            <person name="Young S."/>
            <person name="Zeng Q."/>
            <person name="Abouelleil A."/>
            <person name="Aftuck L."/>
            <person name="Bessette D."/>
            <person name="Brown A."/>
            <person name="FitzGerald M."/>
            <person name="Lui A."/>
            <person name="Macdonald J.P."/>
            <person name="Priest M."/>
            <person name="Orbach M.J."/>
            <person name="Galgiani J.N."/>
            <person name="Kirkland T.N."/>
            <person name="Cole G.T."/>
            <person name="Birren B.W."/>
            <person name="Henn M.R."/>
            <person name="Taylor J.W."/>
            <person name="Rounsley S.D."/>
        </authorList>
    </citation>
    <scope>NUCLEOTIDE SEQUENCE [LARGE SCALE GENOMIC DNA]</scope>
    <source>
        <strain evidence="3">H538.4</strain>
    </source>
</reference>
<feature type="compositionally biased region" description="Polar residues" evidence="1">
    <location>
        <begin position="175"/>
        <end position="184"/>
    </location>
</feature>